<dbReference type="SUPFAM" id="SSF55008">
    <property type="entry name" value="HMA, heavy metal-associated domain"/>
    <property type="match status" value="1"/>
</dbReference>
<organism evidence="2 3">
    <name type="scientific">Rubellimicrobium roseum</name>
    <dbReference type="NCBI Taxonomy" id="687525"/>
    <lineage>
        <taxon>Bacteria</taxon>
        <taxon>Pseudomonadati</taxon>
        <taxon>Pseudomonadota</taxon>
        <taxon>Alphaproteobacteria</taxon>
        <taxon>Rhodobacterales</taxon>
        <taxon>Roseobacteraceae</taxon>
        <taxon>Rubellimicrobium</taxon>
    </lineage>
</organism>
<accession>A0A5C4NQ14</accession>
<dbReference type="Proteomes" id="UP000305709">
    <property type="component" value="Unassembled WGS sequence"/>
</dbReference>
<feature type="domain" description="HMA" evidence="1">
    <location>
        <begin position="1"/>
        <end position="63"/>
    </location>
</feature>
<proteinExistence type="predicted"/>
<evidence type="ECO:0000313" key="3">
    <source>
        <dbReference type="Proteomes" id="UP000305709"/>
    </source>
</evidence>
<sequence length="66" mass="6946">MLQFQVLDMHCAACVRRVTKAVQGIDPAARIEADAPARALRVDSAADPAALLRALEEAGYPATPAT</sequence>
<dbReference type="CDD" id="cd00371">
    <property type="entry name" value="HMA"/>
    <property type="match status" value="1"/>
</dbReference>
<name>A0A5C4NQ14_9RHOB</name>
<dbReference type="EMBL" id="VDFV01000001">
    <property type="protein sequence ID" value="TNC74747.1"/>
    <property type="molecule type" value="Genomic_DNA"/>
</dbReference>
<dbReference type="PROSITE" id="PS50846">
    <property type="entry name" value="HMA_2"/>
    <property type="match status" value="1"/>
</dbReference>
<dbReference type="InterPro" id="IPR006121">
    <property type="entry name" value="HMA_dom"/>
</dbReference>
<dbReference type="RefSeq" id="WP_139079741.1">
    <property type="nucleotide sequence ID" value="NZ_VDFV01000001.1"/>
</dbReference>
<gene>
    <name evidence="2" type="ORF">FHG71_01010</name>
</gene>
<dbReference type="Gene3D" id="3.30.70.100">
    <property type="match status" value="1"/>
</dbReference>
<protein>
    <submittedName>
        <fullName evidence="2">Heavy-metal-associated domain-containing protein</fullName>
    </submittedName>
</protein>
<evidence type="ECO:0000259" key="1">
    <source>
        <dbReference type="PROSITE" id="PS50846"/>
    </source>
</evidence>
<dbReference type="InterPro" id="IPR036163">
    <property type="entry name" value="HMA_dom_sf"/>
</dbReference>
<evidence type="ECO:0000313" key="2">
    <source>
        <dbReference type="EMBL" id="TNC74747.1"/>
    </source>
</evidence>
<dbReference type="AlphaFoldDB" id="A0A5C4NQ14"/>
<reference evidence="2 3" key="1">
    <citation type="submission" date="2019-06" db="EMBL/GenBank/DDBJ databases">
        <authorList>
            <person name="Jiang L."/>
        </authorList>
    </citation>
    <scope>NUCLEOTIDE SEQUENCE [LARGE SCALE GENOMIC DNA]</scope>
    <source>
        <strain evidence="2 3">YIM 48858</strain>
    </source>
</reference>
<dbReference type="GO" id="GO:0046872">
    <property type="term" value="F:metal ion binding"/>
    <property type="evidence" value="ECO:0007669"/>
    <property type="project" value="InterPro"/>
</dbReference>
<keyword evidence="3" id="KW-1185">Reference proteome</keyword>
<comment type="caution">
    <text evidence="2">The sequence shown here is derived from an EMBL/GenBank/DDBJ whole genome shotgun (WGS) entry which is preliminary data.</text>
</comment>
<dbReference type="Pfam" id="PF00403">
    <property type="entry name" value="HMA"/>
    <property type="match status" value="1"/>
</dbReference>